<gene>
    <name evidence="2" type="ORF">K0U00_07690</name>
</gene>
<evidence type="ECO:0000313" key="2">
    <source>
        <dbReference type="EMBL" id="MBW7453917.1"/>
    </source>
</evidence>
<keyword evidence="3" id="KW-1185">Reference proteome</keyword>
<accession>A0ABS7BZA0</accession>
<feature type="compositionally biased region" description="Basic and acidic residues" evidence="1">
    <location>
        <begin position="25"/>
        <end position="47"/>
    </location>
</feature>
<sequence>MENTEADKKAIEEQKLKHNNQPGRDNPEQFPTEKESLFDRFQSERNVDPIPLEDLNIEQQDEKDKDKTKNSSSSQRKYKSGF</sequence>
<name>A0ABS7BZA0_9BACL</name>
<proteinExistence type="predicted"/>
<feature type="compositionally biased region" description="Basic and acidic residues" evidence="1">
    <location>
        <begin position="60"/>
        <end position="69"/>
    </location>
</feature>
<feature type="compositionally biased region" description="Basic and acidic residues" evidence="1">
    <location>
        <begin position="1"/>
        <end position="16"/>
    </location>
</feature>
<feature type="region of interest" description="Disordered" evidence="1">
    <location>
        <begin position="1"/>
        <end position="82"/>
    </location>
</feature>
<reference evidence="2 3" key="1">
    <citation type="submission" date="2021-07" db="EMBL/GenBank/DDBJ databases">
        <title>Paenibacillus radiodurans sp. nov., isolated from the southeastern edge of Tengger Desert.</title>
        <authorList>
            <person name="Zhang G."/>
        </authorList>
    </citation>
    <scope>NUCLEOTIDE SEQUENCE [LARGE SCALE GENOMIC DNA]</scope>
    <source>
        <strain evidence="2 3">CCM 7311</strain>
    </source>
</reference>
<protein>
    <submittedName>
        <fullName evidence="2">Uncharacterized protein</fullName>
    </submittedName>
</protein>
<organism evidence="2 3">
    <name type="scientific">Paenibacillus sepulcri</name>
    <dbReference type="NCBI Taxonomy" id="359917"/>
    <lineage>
        <taxon>Bacteria</taxon>
        <taxon>Bacillati</taxon>
        <taxon>Bacillota</taxon>
        <taxon>Bacilli</taxon>
        <taxon>Bacillales</taxon>
        <taxon>Paenibacillaceae</taxon>
        <taxon>Paenibacillus</taxon>
    </lineage>
</organism>
<evidence type="ECO:0000313" key="3">
    <source>
        <dbReference type="Proteomes" id="UP001519887"/>
    </source>
</evidence>
<evidence type="ECO:0000256" key="1">
    <source>
        <dbReference type="SAM" id="MobiDB-lite"/>
    </source>
</evidence>
<dbReference type="RefSeq" id="WP_210040778.1">
    <property type="nucleotide sequence ID" value="NZ_JBHLVU010000021.1"/>
</dbReference>
<dbReference type="Proteomes" id="UP001519887">
    <property type="component" value="Unassembled WGS sequence"/>
</dbReference>
<comment type="caution">
    <text evidence="2">The sequence shown here is derived from an EMBL/GenBank/DDBJ whole genome shotgun (WGS) entry which is preliminary data.</text>
</comment>
<dbReference type="EMBL" id="JAHZIK010000132">
    <property type="protein sequence ID" value="MBW7453917.1"/>
    <property type="molecule type" value="Genomic_DNA"/>
</dbReference>